<proteinExistence type="predicted"/>
<dbReference type="PROSITE" id="PS51257">
    <property type="entry name" value="PROKAR_LIPOPROTEIN"/>
    <property type="match status" value="1"/>
</dbReference>
<dbReference type="RefSeq" id="WP_117002535.1">
    <property type="nucleotide sequence ID" value="NZ_BMJS01000012.1"/>
</dbReference>
<comment type="caution">
    <text evidence="2">The sequence shown here is derived from an EMBL/GenBank/DDBJ whole genome shotgun (WGS) entry which is preliminary data.</text>
</comment>
<feature type="chain" id="PRO_5035253587" description="Lipoprotein" evidence="1">
    <location>
        <begin position="27"/>
        <end position="277"/>
    </location>
</feature>
<evidence type="ECO:0000256" key="1">
    <source>
        <dbReference type="SAM" id="SignalP"/>
    </source>
</evidence>
<gene>
    <name evidence="2" type="ORF">GCM10010995_13210</name>
</gene>
<reference evidence="2" key="2">
    <citation type="submission" date="2020-09" db="EMBL/GenBank/DDBJ databases">
        <authorList>
            <person name="Sun Q."/>
            <person name="Zhou Y."/>
        </authorList>
    </citation>
    <scope>NUCLEOTIDE SEQUENCE</scope>
    <source>
        <strain evidence="2">CGMCC 1.15758</strain>
    </source>
</reference>
<keyword evidence="1" id="KW-0732">Signal</keyword>
<protein>
    <recommendedName>
        <fullName evidence="4">Lipoprotein</fullName>
    </recommendedName>
</protein>
<dbReference type="OrthoDB" id="9824910at2"/>
<dbReference type="AlphaFoldDB" id="A0A8J2Z4M7"/>
<feature type="signal peptide" evidence="1">
    <location>
        <begin position="1"/>
        <end position="26"/>
    </location>
</feature>
<dbReference type="EMBL" id="BMJS01000012">
    <property type="protein sequence ID" value="GGF97382.1"/>
    <property type="molecule type" value="Genomic_DNA"/>
</dbReference>
<organism evidence="2 3">
    <name type="scientific">Cysteiniphilum litorale</name>
    <dbReference type="NCBI Taxonomy" id="2056700"/>
    <lineage>
        <taxon>Bacteria</taxon>
        <taxon>Pseudomonadati</taxon>
        <taxon>Pseudomonadota</taxon>
        <taxon>Gammaproteobacteria</taxon>
        <taxon>Thiotrichales</taxon>
        <taxon>Fastidiosibacteraceae</taxon>
        <taxon>Cysteiniphilum</taxon>
    </lineage>
</organism>
<dbReference type="Proteomes" id="UP000636949">
    <property type="component" value="Unassembled WGS sequence"/>
</dbReference>
<accession>A0A8J2Z4M7</accession>
<name>A0A8J2Z4M7_9GAMM</name>
<sequence length="277" mass="29253">MTFHKKTILKAFSLLSISIAALTLTACGGGGGSDAGTGGSAASVTPLSVNLDAALAPDESGQISLQTSSDVSKVGVNYQPVNIAQVISSIKTLAGSDFTQHFTISNGNCGTELQAQGDECQLQITRNNIPNEGISTQSYTSTITINGVEQSMSIKYELIDTRFSIEGGNNLTVKPYINLEQANTPMYFALDNTTAQLALSLGSQSFCSLSNVSQSGNPIYKLVNNSQKDGLCTLVVTNAPNGTQMQAYWQYQNNTPVSAVVNGKFVINNNVLTQETN</sequence>
<reference evidence="2" key="1">
    <citation type="journal article" date="2014" name="Int. J. Syst. Evol. Microbiol.">
        <title>Complete genome sequence of Corynebacterium casei LMG S-19264T (=DSM 44701T), isolated from a smear-ripened cheese.</title>
        <authorList>
            <consortium name="US DOE Joint Genome Institute (JGI-PGF)"/>
            <person name="Walter F."/>
            <person name="Albersmeier A."/>
            <person name="Kalinowski J."/>
            <person name="Ruckert C."/>
        </authorList>
    </citation>
    <scope>NUCLEOTIDE SEQUENCE</scope>
    <source>
        <strain evidence="2">CGMCC 1.15758</strain>
    </source>
</reference>
<evidence type="ECO:0000313" key="2">
    <source>
        <dbReference type="EMBL" id="GGF97382.1"/>
    </source>
</evidence>
<evidence type="ECO:0000313" key="3">
    <source>
        <dbReference type="Proteomes" id="UP000636949"/>
    </source>
</evidence>
<evidence type="ECO:0008006" key="4">
    <source>
        <dbReference type="Google" id="ProtNLM"/>
    </source>
</evidence>
<keyword evidence="3" id="KW-1185">Reference proteome</keyword>